<dbReference type="Proteomes" id="UP000715095">
    <property type="component" value="Unassembled WGS sequence"/>
</dbReference>
<proteinExistence type="predicted"/>
<reference evidence="2 3" key="1">
    <citation type="journal article" date="2021" name="Sci. Rep.">
        <title>The distribution of antibiotic resistance genes in chicken gut microbiota commensals.</title>
        <authorList>
            <person name="Juricova H."/>
            <person name="Matiasovicova J."/>
            <person name="Kubasova T."/>
            <person name="Cejkova D."/>
            <person name="Rychlik I."/>
        </authorList>
    </citation>
    <scope>NUCLEOTIDE SEQUENCE [LARGE SCALE GENOMIC DNA]</scope>
    <source>
        <strain evidence="2 3">An829</strain>
    </source>
</reference>
<gene>
    <name evidence="2" type="ORF">H6A60_11945</name>
</gene>
<feature type="chain" id="PRO_5047407546" evidence="1">
    <location>
        <begin position="20"/>
        <end position="190"/>
    </location>
</feature>
<accession>A0ABS2DVK3</accession>
<feature type="signal peptide" evidence="1">
    <location>
        <begin position="1"/>
        <end position="19"/>
    </location>
</feature>
<dbReference type="InterPro" id="IPR036514">
    <property type="entry name" value="SGNH_hydro_sf"/>
</dbReference>
<evidence type="ECO:0000313" key="3">
    <source>
        <dbReference type="Proteomes" id="UP000715095"/>
    </source>
</evidence>
<comment type="caution">
    <text evidence="2">The sequence shown here is derived from an EMBL/GenBank/DDBJ whole genome shotgun (WGS) entry which is preliminary data.</text>
</comment>
<evidence type="ECO:0000313" key="2">
    <source>
        <dbReference type="EMBL" id="MBM6705177.1"/>
    </source>
</evidence>
<dbReference type="Gene3D" id="3.40.50.1110">
    <property type="entry name" value="SGNH hydrolase"/>
    <property type="match status" value="1"/>
</dbReference>
<sequence>MKKLALALIAAAVASGAFAADYSVQPKVTSLNAQPKTALLIGNSYTYYNCALFDYLWGFSGASKNKKLETQMSTTAGAGLDWHDVKGLVQPTGNSWSFLFKKHDGRIFDAVVLQGNSLEPIDPRMKDSFTRYAGEHVKTIRKAGGEPLFMITWAREGKPEMTQQLADATIKVANDNNAMAIPVGIAFAEV</sequence>
<dbReference type="RefSeq" id="WP_205104942.1">
    <property type="nucleotide sequence ID" value="NZ_JACJJC010000176.1"/>
</dbReference>
<organism evidence="2 3">
    <name type="scientific">Sutterella massiliensis</name>
    <dbReference type="NCBI Taxonomy" id="1816689"/>
    <lineage>
        <taxon>Bacteria</taxon>
        <taxon>Pseudomonadati</taxon>
        <taxon>Pseudomonadota</taxon>
        <taxon>Betaproteobacteria</taxon>
        <taxon>Burkholderiales</taxon>
        <taxon>Sutterellaceae</taxon>
        <taxon>Sutterella</taxon>
    </lineage>
</organism>
<keyword evidence="3" id="KW-1185">Reference proteome</keyword>
<keyword evidence="2" id="KW-0378">Hydrolase</keyword>
<protein>
    <submittedName>
        <fullName evidence="2">SGNH/GDSL hydrolase family protein</fullName>
    </submittedName>
</protein>
<dbReference type="EMBL" id="JACJJC010000176">
    <property type="protein sequence ID" value="MBM6705177.1"/>
    <property type="molecule type" value="Genomic_DNA"/>
</dbReference>
<feature type="non-terminal residue" evidence="2">
    <location>
        <position position="190"/>
    </location>
</feature>
<name>A0ABS2DVK3_9BURK</name>
<evidence type="ECO:0000256" key="1">
    <source>
        <dbReference type="SAM" id="SignalP"/>
    </source>
</evidence>
<keyword evidence="1" id="KW-0732">Signal</keyword>
<dbReference type="GO" id="GO:0016787">
    <property type="term" value="F:hydrolase activity"/>
    <property type="evidence" value="ECO:0007669"/>
    <property type="project" value="UniProtKB-KW"/>
</dbReference>